<dbReference type="EMBL" id="JAME01000006">
    <property type="protein sequence ID" value="ETX30023.1"/>
    <property type="molecule type" value="Genomic_DNA"/>
</dbReference>
<gene>
    <name evidence="1" type="ORF">RISW2_19700</name>
</gene>
<evidence type="ECO:0000313" key="1">
    <source>
        <dbReference type="EMBL" id="ETX30023.1"/>
    </source>
</evidence>
<dbReference type="STRING" id="1449351.RISW2_19700"/>
<reference evidence="1 2" key="1">
    <citation type="submission" date="2014-01" db="EMBL/GenBank/DDBJ databases">
        <title>Roseivivax isoporae LMG 25204 Genome Sequencing.</title>
        <authorList>
            <person name="Lai Q."/>
            <person name="Li G."/>
            <person name="Shao Z."/>
        </authorList>
    </citation>
    <scope>NUCLEOTIDE SEQUENCE [LARGE SCALE GENOMIC DNA]</scope>
    <source>
        <strain evidence="1 2">LMG 25204</strain>
    </source>
</reference>
<dbReference type="AlphaFoldDB" id="X7FBF9"/>
<proteinExistence type="predicted"/>
<comment type="caution">
    <text evidence="1">The sequence shown here is derived from an EMBL/GenBank/DDBJ whole genome shotgun (WGS) entry which is preliminary data.</text>
</comment>
<evidence type="ECO:0000313" key="2">
    <source>
        <dbReference type="Proteomes" id="UP000023430"/>
    </source>
</evidence>
<organism evidence="1 2">
    <name type="scientific">Roseivivax isoporae LMG 25204</name>
    <dbReference type="NCBI Taxonomy" id="1449351"/>
    <lineage>
        <taxon>Bacteria</taxon>
        <taxon>Pseudomonadati</taxon>
        <taxon>Pseudomonadota</taxon>
        <taxon>Alphaproteobacteria</taxon>
        <taxon>Rhodobacterales</taxon>
        <taxon>Roseobacteraceae</taxon>
        <taxon>Roseivivax</taxon>
    </lineage>
</organism>
<sequence>MSATGLQKLAFVLLILLQLGVATGLLGGF</sequence>
<dbReference type="Proteomes" id="UP000023430">
    <property type="component" value="Unassembled WGS sequence"/>
</dbReference>
<protein>
    <submittedName>
        <fullName evidence="1">Uncharacterized protein</fullName>
    </submittedName>
</protein>
<name>X7FBF9_9RHOB</name>
<accession>X7FBF9</accession>
<keyword evidence="2" id="KW-1185">Reference proteome</keyword>